<feature type="region of interest" description="Disordered" evidence="11">
    <location>
        <begin position="273"/>
        <end position="329"/>
    </location>
</feature>
<dbReference type="Gene3D" id="1.20.120.1770">
    <property type="match status" value="1"/>
</dbReference>
<keyword evidence="5 12" id="KW-0812">Transmembrane</keyword>
<feature type="compositionally biased region" description="Low complexity" evidence="11">
    <location>
        <begin position="425"/>
        <end position="434"/>
    </location>
</feature>
<dbReference type="InterPro" id="IPR045150">
    <property type="entry name" value="CYB561D1/2"/>
</dbReference>
<feature type="transmembrane region" description="Helical" evidence="12">
    <location>
        <begin position="66"/>
        <end position="91"/>
    </location>
</feature>
<evidence type="ECO:0000259" key="13">
    <source>
        <dbReference type="PROSITE" id="PS50939"/>
    </source>
</evidence>
<reference evidence="14" key="1">
    <citation type="submission" date="2023-06" db="EMBL/GenBank/DDBJ databases">
        <title>Genome-scale phylogeny and comparative genomics of the fungal order Sordariales.</title>
        <authorList>
            <consortium name="Lawrence Berkeley National Laboratory"/>
            <person name="Hensen N."/>
            <person name="Bonometti L."/>
            <person name="Westerberg I."/>
            <person name="Brannstrom I.O."/>
            <person name="Guillou S."/>
            <person name="Cros-Aarteil S."/>
            <person name="Calhoun S."/>
            <person name="Haridas S."/>
            <person name="Kuo A."/>
            <person name="Mondo S."/>
            <person name="Pangilinan J."/>
            <person name="Riley R."/>
            <person name="Labutti K."/>
            <person name="Andreopoulos B."/>
            <person name="Lipzen A."/>
            <person name="Chen C."/>
            <person name="Yanf M."/>
            <person name="Daum C."/>
            <person name="Ng V."/>
            <person name="Clum A."/>
            <person name="Steindorff A."/>
            <person name="Ohm R."/>
            <person name="Martin F."/>
            <person name="Silar P."/>
            <person name="Natvig D."/>
            <person name="Lalanne C."/>
            <person name="Gautier V."/>
            <person name="Ament-Velasquez S.L."/>
            <person name="Kruys A."/>
            <person name="Hutchinson M.I."/>
            <person name="Powell A.J."/>
            <person name="Barry K."/>
            <person name="Miller A.N."/>
            <person name="Grigoriev I.V."/>
            <person name="Debuchy R."/>
            <person name="Gladieux P."/>
            <person name="Thoren M.H."/>
            <person name="Johannesson H."/>
        </authorList>
    </citation>
    <scope>NUCLEOTIDE SEQUENCE</scope>
    <source>
        <strain evidence="14">CBS 307.81</strain>
    </source>
</reference>
<dbReference type="SMART" id="SM00665">
    <property type="entry name" value="B561"/>
    <property type="match status" value="1"/>
</dbReference>
<evidence type="ECO:0000256" key="3">
    <source>
        <dbReference type="ARBA" id="ARBA00022448"/>
    </source>
</evidence>
<evidence type="ECO:0000256" key="11">
    <source>
        <dbReference type="SAM" id="MobiDB-lite"/>
    </source>
</evidence>
<gene>
    <name evidence="14" type="ORF">QBC41DRAFT_51872</name>
</gene>
<feature type="compositionally biased region" description="Basic residues" evidence="11">
    <location>
        <begin position="557"/>
        <end position="566"/>
    </location>
</feature>
<dbReference type="CDD" id="cd08760">
    <property type="entry name" value="Cyt_b561_FRRS1_like"/>
    <property type="match status" value="1"/>
</dbReference>
<keyword evidence="6" id="KW-0479">Metal-binding</keyword>
<feature type="compositionally biased region" description="Basic and acidic residues" evidence="11">
    <location>
        <begin position="509"/>
        <end position="534"/>
    </location>
</feature>
<keyword evidence="7" id="KW-0249">Electron transport</keyword>
<feature type="compositionally biased region" description="Low complexity" evidence="11">
    <location>
        <begin position="720"/>
        <end position="734"/>
    </location>
</feature>
<feature type="region of interest" description="Disordered" evidence="11">
    <location>
        <begin position="351"/>
        <end position="933"/>
    </location>
</feature>
<dbReference type="AlphaFoldDB" id="A0AA39ZN88"/>
<keyword evidence="8 12" id="KW-1133">Transmembrane helix</keyword>
<dbReference type="PANTHER" id="PTHR15422">
    <property type="entry name" value="OS05G0565100 PROTEIN"/>
    <property type="match status" value="1"/>
</dbReference>
<dbReference type="Pfam" id="PF03188">
    <property type="entry name" value="Cytochrom_B561"/>
    <property type="match status" value="1"/>
</dbReference>
<feature type="compositionally biased region" description="Basic and acidic residues" evidence="11">
    <location>
        <begin position="352"/>
        <end position="361"/>
    </location>
</feature>
<dbReference type="PANTHER" id="PTHR15422:SF24">
    <property type="entry name" value="DOMON RELATED DOMAIN-CONTAINING PROTEIN"/>
    <property type="match status" value="1"/>
</dbReference>
<evidence type="ECO:0000256" key="8">
    <source>
        <dbReference type="ARBA" id="ARBA00022989"/>
    </source>
</evidence>
<evidence type="ECO:0000256" key="10">
    <source>
        <dbReference type="ARBA" id="ARBA00023136"/>
    </source>
</evidence>
<evidence type="ECO:0000256" key="5">
    <source>
        <dbReference type="ARBA" id="ARBA00022692"/>
    </source>
</evidence>
<feature type="domain" description="Cytochrome b561" evidence="13">
    <location>
        <begin position="36"/>
        <end position="221"/>
    </location>
</feature>
<dbReference type="InterPro" id="IPR006593">
    <property type="entry name" value="Cyt_b561/ferric_Rdtase_TM"/>
</dbReference>
<accession>A0AA39ZN88</accession>
<dbReference type="GO" id="GO:0016020">
    <property type="term" value="C:membrane"/>
    <property type="evidence" value="ECO:0007669"/>
    <property type="project" value="UniProtKB-SubCell"/>
</dbReference>
<feature type="compositionally biased region" description="Basic and acidic residues" evidence="11">
    <location>
        <begin position="801"/>
        <end position="824"/>
    </location>
</feature>
<name>A0AA39ZN88_9PEZI</name>
<feature type="compositionally biased region" description="Basic and acidic residues" evidence="11">
    <location>
        <begin position="757"/>
        <end position="775"/>
    </location>
</feature>
<feature type="transmembrane region" description="Helical" evidence="12">
    <location>
        <begin position="176"/>
        <end position="192"/>
    </location>
</feature>
<dbReference type="GO" id="GO:0020037">
    <property type="term" value="F:heme binding"/>
    <property type="evidence" value="ECO:0007669"/>
    <property type="project" value="TreeGrafter"/>
</dbReference>
<feature type="compositionally biased region" description="Polar residues" evidence="11">
    <location>
        <begin position="572"/>
        <end position="585"/>
    </location>
</feature>
<organism evidence="14 15">
    <name type="scientific">Cercophora samala</name>
    <dbReference type="NCBI Taxonomy" id="330535"/>
    <lineage>
        <taxon>Eukaryota</taxon>
        <taxon>Fungi</taxon>
        <taxon>Dikarya</taxon>
        <taxon>Ascomycota</taxon>
        <taxon>Pezizomycotina</taxon>
        <taxon>Sordariomycetes</taxon>
        <taxon>Sordariomycetidae</taxon>
        <taxon>Sordariales</taxon>
        <taxon>Lasiosphaeriaceae</taxon>
        <taxon>Cercophora</taxon>
    </lineage>
</organism>
<evidence type="ECO:0000256" key="2">
    <source>
        <dbReference type="ARBA" id="ARBA00004141"/>
    </source>
</evidence>
<feature type="compositionally biased region" description="Pro residues" evidence="11">
    <location>
        <begin position="616"/>
        <end position="643"/>
    </location>
</feature>
<comment type="cofactor">
    <cofactor evidence="1">
        <name>heme b</name>
        <dbReference type="ChEBI" id="CHEBI:60344"/>
    </cofactor>
</comment>
<feature type="compositionally biased region" description="Low complexity" evidence="11">
    <location>
        <begin position="457"/>
        <end position="473"/>
    </location>
</feature>
<feature type="transmembrane region" description="Helical" evidence="12">
    <location>
        <begin position="136"/>
        <end position="155"/>
    </location>
</feature>
<evidence type="ECO:0000256" key="4">
    <source>
        <dbReference type="ARBA" id="ARBA00022617"/>
    </source>
</evidence>
<keyword evidence="9" id="KW-0408">Iron</keyword>
<dbReference type="PROSITE" id="PS50939">
    <property type="entry name" value="CYTOCHROME_B561"/>
    <property type="match status" value="1"/>
</dbReference>
<evidence type="ECO:0000313" key="14">
    <source>
        <dbReference type="EMBL" id="KAK0674241.1"/>
    </source>
</evidence>
<protein>
    <recommendedName>
        <fullName evidence="13">Cytochrome b561 domain-containing protein</fullName>
    </recommendedName>
</protein>
<keyword evidence="15" id="KW-1185">Reference proteome</keyword>
<feature type="compositionally biased region" description="Basic and acidic residues" evidence="11">
    <location>
        <begin position="308"/>
        <end position="323"/>
    </location>
</feature>
<sequence length="933" mass="99995">MAPADSLSPPGSSSYSSDTLSVGDGTWDFTKNTFLLPNLQGLNFETMRYNGMGNRFSSVTEYHSLILGHGVLAAITFLFIIPIAVLLARYYTARPGSAIRFHAYLQILAVALSTVVFALGFFAVGPPRNLTNPHHGIGVAIYVLILVQAFGGRLIKKLSGQRSFRVHLHRWFGRSIVILGIVQVPLGLTLYGSPKYTFILFAVWMGFLFLLFFFLDFKDYGRREWVMGGGGGGTTVSGVTSSRVTSDRKSSGGMGWLGPLAAGAGAIALLRGRKNKKDQDTERALSRSPSPSTRTGTTRPATTVLSSRRSDSYYDEKPVDRRRASGGGFMNKILGAGAGVGAGMLVSKMFGKGKDNRRDDYSAVSTETPSRTRSGRRPPPPRSEFTQSEYTDYTGYTGYTESTVPPRRPSQRDGRRSPILPAPNPVAAAAALSAADERRGGPITPPRRSRTGNSKMDSTVVTSDYSSYVSPSRRASERRPSTGAGGAGKGFLAGIGLGWLANRMSGNKSRPDDREKERLRAEDERRREEEDDRRSGRRGSRYTGDGYSSPATPRREQSRRRLHRNRPPPSAVTYTETATSMLSDESSIEPRGATPYDPAPPGSRLPPPSSVGTSVAPPPAPPMATGPPPQGAPGGYPGPPPAYPVAAAGGPPMPGPPFPTSDSSGTSHPNSRNNLGDPIAMPSMPSDPQGFLRQESDSDAFSSPNRGGGRRRSRIRDPQAAAAAAAATASALAAQEDEDRRRRGDPVASVRIGLGDDPERPITLRMLTEEEARREQQRRRRQDSVSSSSGTETPTNRRYRREPSSTRRAESAAEQRVESRERNDSVPPLSTPYGAGRRPGGPPGGKDSAYYSGPPAAPPVPGQAPLQGQPGPSGGPPTNTATVTMSSLASPGGSQATFTSGDIAAIDRRRRRRMERRAQGDTSTRGGTSVDDY</sequence>
<evidence type="ECO:0000256" key="6">
    <source>
        <dbReference type="ARBA" id="ARBA00022723"/>
    </source>
</evidence>
<comment type="caution">
    <text evidence="14">The sequence shown here is derived from an EMBL/GenBank/DDBJ whole genome shotgun (WGS) entry which is preliminary data.</text>
</comment>
<dbReference type="EMBL" id="JAULSY010000002">
    <property type="protein sequence ID" value="KAK0674241.1"/>
    <property type="molecule type" value="Genomic_DNA"/>
</dbReference>
<feature type="compositionally biased region" description="Gly residues" evidence="11">
    <location>
        <begin position="483"/>
        <end position="497"/>
    </location>
</feature>
<dbReference type="GO" id="GO:0140575">
    <property type="term" value="F:transmembrane monodehydroascorbate reductase activity"/>
    <property type="evidence" value="ECO:0007669"/>
    <property type="project" value="InterPro"/>
</dbReference>
<keyword evidence="4" id="KW-0349">Heme</keyword>
<evidence type="ECO:0000256" key="9">
    <source>
        <dbReference type="ARBA" id="ARBA00023004"/>
    </source>
</evidence>
<feature type="compositionally biased region" description="Polar residues" evidence="11">
    <location>
        <begin position="878"/>
        <end position="900"/>
    </location>
</feature>
<feature type="transmembrane region" description="Helical" evidence="12">
    <location>
        <begin position="198"/>
        <end position="217"/>
    </location>
</feature>
<feature type="compositionally biased region" description="Low complexity" evidence="11">
    <location>
        <begin position="388"/>
        <end position="403"/>
    </location>
</feature>
<dbReference type="GO" id="GO:0046872">
    <property type="term" value="F:metal ion binding"/>
    <property type="evidence" value="ECO:0007669"/>
    <property type="project" value="UniProtKB-KW"/>
</dbReference>
<feature type="transmembrane region" description="Helical" evidence="12">
    <location>
        <begin position="103"/>
        <end position="124"/>
    </location>
</feature>
<feature type="compositionally biased region" description="Pro residues" evidence="11">
    <location>
        <begin position="597"/>
        <end position="609"/>
    </location>
</feature>
<evidence type="ECO:0000256" key="1">
    <source>
        <dbReference type="ARBA" id="ARBA00001970"/>
    </source>
</evidence>
<evidence type="ECO:0000313" key="15">
    <source>
        <dbReference type="Proteomes" id="UP001174997"/>
    </source>
</evidence>
<comment type="subcellular location">
    <subcellularLocation>
        <location evidence="2">Membrane</location>
        <topology evidence="2">Multi-pass membrane protein</topology>
    </subcellularLocation>
</comment>
<dbReference type="Proteomes" id="UP001174997">
    <property type="component" value="Unassembled WGS sequence"/>
</dbReference>
<keyword evidence="3" id="KW-0813">Transport</keyword>
<feature type="compositionally biased region" description="Polar residues" evidence="11">
    <location>
        <begin position="660"/>
        <end position="674"/>
    </location>
</feature>
<evidence type="ECO:0000256" key="12">
    <source>
        <dbReference type="SAM" id="Phobius"/>
    </source>
</evidence>
<evidence type="ECO:0000256" key="7">
    <source>
        <dbReference type="ARBA" id="ARBA00022982"/>
    </source>
</evidence>
<proteinExistence type="predicted"/>
<keyword evidence="10 12" id="KW-0472">Membrane</keyword>
<feature type="compositionally biased region" description="Polar residues" evidence="11">
    <location>
        <begin position="784"/>
        <end position="796"/>
    </location>
</feature>
<feature type="compositionally biased region" description="Low complexity" evidence="11">
    <location>
        <begin position="286"/>
        <end position="303"/>
    </location>
</feature>